<protein>
    <submittedName>
        <fullName evidence="1">Uncharacterized protein</fullName>
    </submittedName>
</protein>
<evidence type="ECO:0000313" key="1">
    <source>
        <dbReference type="EMBL" id="GAH33172.1"/>
    </source>
</evidence>
<name>X1EKR4_9ZZZZ</name>
<dbReference type="AlphaFoldDB" id="X1EKR4"/>
<sequence>TDTLNDLNEALNIMAKKGWKCIGISTVAQPGSLLTGYTTLAHALMEKTGE</sequence>
<feature type="non-terminal residue" evidence="1">
    <location>
        <position position="1"/>
    </location>
</feature>
<proteinExistence type="predicted"/>
<accession>X1EKR4</accession>
<dbReference type="EMBL" id="BARU01014458">
    <property type="protein sequence ID" value="GAH33172.1"/>
    <property type="molecule type" value="Genomic_DNA"/>
</dbReference>
<reference evidence="1" key="1">
    <citation type="journal article" date="2014" name="Front. Microbiol.">
        <title>High frequency of phylogenetically diverse reductive dehalogenase-homologous genes in deep subseafloor sedimentary metagenomes.</title>
        <authorList>
            <person name="Kawai M."/>
            <person name="Futagami T."/>
            <person name="Toyoda A."/>
            <person name="Takaki Y."/>
            <person name="Nishi S."/>
            <person name="Hori S."/>
            <person name="Arai W."/>
            <person name="Tsubouchi T."/>
            <person name="Morono Y."/>
            <person name="Uchiyama I."/>
            <person name="Ito T."/>
            <person name="Fujiyama A."/>
            <person name="Inagaki F."/>
            <person name="Takami H."/>
        </authorList>
    </citation>
    <scope>NUCLEOTIDE SEQUENCE</scope>
    <source>
        <strain evidence="1">Expedition CK06-06</strain>
    </source>
</reference>
<gene>
    <name evidence="1" type="ORF">S03H2_25504</name>
</gene>
<organism evidence="1">
    <name type="scientific">marine sediment metagenome</name>
    <dbReference type="NCBI Taxonomy" id="412755"/>
    <lineage>
        <taxon>unclassified sequences</taxon>
        <taxon>metagenomes</taxon>
        <taxon>ecological metagenomes</taxon>
    </lineage>
</organism>
<comment type="caution">
    <text evidence="1">The sequence shown here is derived from an EMBL/GenBank/DDBJ whole genome shotgun (WGS) entry which is preliminary data.</text>
</comment>